<reference evidence="3 4" key="1">
    <citation type="journal article" date="2013" name="Nat. Biotechnol.">
        <title>Genome sequences of rare, uncultured bacteria obtained by differential coverage binning of multiple metagenomes.</title>
        <authorList>
            <person name="Albertsen M."/>
            <person name="Hugenholtz P."/>
            <person name="Skarshewski A."/>
            <person name="Nielsen K.L."/>
            <person name="Tyson G.W."/>
            <person name="Nielsen P.H."/>
        </authorList>
    </citation>
    <scope>NUCLEOTIDE SEQUENCE [LARGE SCALE GENOMIC DNA]</scope>
    <source>
        <strain evidence="3">TM71</strain>
    </source>
</reference>
<dbReference type="PANTHER" id="PTHR11086">
    <property type="entry name" value="DEOXYCYTIDYLATE DEAMINASE-RELATED"/>
    <property type="match status" value="1"/>
</dbReference>
<dbReference type="AlphaFoldDB" id="R4PVH8"/>
<dbReference type="GO" id="GO:0005737">
    <property type="term" value="C:cytoplasm"/>
    <property type="evidence" value="ECO:0007669"/>
    <property type="project" value="TreeGrafter"/>
</dbReference>
<organism evidence="3 4">
    <name type="scientific">Candidatus Saccharimonas aalborgensis</name>
    <dbReference type="NCBI Taxonomy" id="1332188"/>
    <lineage>
        <taxon>Bacteria</taxon>
        <taxon>Candidatus Saccharimonadota</taxon>
        <taxon>Candidatus Saccharimonadia</taxon>
        <taxon>Candidatus Saccharimonadales</taxon>
        <taxon>Candidatus Saccharimonadaceae</taxon>
        <taxon>Candidatus Saccharimonas</taxon>
    </lineage>
</organism>
<dbReference type="EMBL" id="CP005957">
    <property type="protein sequence ID" value="AGL61742.1"/>
    <property type="molecule type" value="Genomic_DNA"/>
</dbReference>
<dbReference type="SUPFAM" id="SSF53927">
    <property type="entry name" value="Cytidine deaminase-like"/>
    <property type="match status" value="1"/>
</dbReference>
<evidence type="ECO:0000313" key="4">
    <source>
        <dbReference type="Proteomes" id="UP000013893"/>
    </source>
</evidence>
<dbReference type="KEGG" id="saal:L336_0031"/>
<dbReference type="InterPro" id="IPR002125">
    <property type="entry name" value="CMP_dCMP_dom"/>
</dbReference>
<sequence length="178" mass="19758">MLTRAEFAQTGQSPDVIDIAMIAAFKVALQSKDPSSQTGAVILGQTGDIIGVGFNGTPRGVKDTKPRRTDRETKLRFYEHAERRAIAQAARLGQATWRACLVSPWVGCTECDRMIIESGIRHVVRFPVVYGDDHWGESIRFGDELMREAGVTVYEDTFDHLSLPPLRRGGKSWVPGEQ</sequence>
<dbReference type="Pfam" id="PF00383">
    <property type="entry name" value="dCMP_cyt_deam_1"/>
    <property type="match status" value="1"/>
</dbReference>
<evidence type="ECO:0000256" key="1">
    <source>
        <dbReference type="ARBA" id="ARBA00022801"/>
    </source>
</evidence>
<gene>
    <name evidence="3" type="ORF">L336_0031</name>
</gene>
<dbReference type="PROSITE" id="PS51747">
    <property type="entry name" value="CYT_DCMP_DEAMINASES_2"/>
    <property type="match status" value="1"/>
</dbReference>
<evidence type="ECO:0000259" key="2">
    <source>
        <dbReference type="PROSITE" id="PS51747"/>
    </source>
</evidence>
<name>R4PVH8_9BACT</name>
<dbReference type="HOGENOM" id="CLU_047993_1_2_0"/>
<dbReference type="Proteomes" id="UP000013893">
    <property type="component" value="Chromosome"/>
</dbReference>
<dbReference type="RefSeq" id="WP_015641193.1">
    <property type="nucleotide sequence ID" value="NC_021219.1"/>
</dbReference>
<accession>R4PVH8</accession>
<proteinExistence type="predicted"/>
<feature type="domain" description="CMP/dCMP-type deaminase" evidence="2">
    <location>
        <begin position="15"/>
        <end position="153"/>
    </location>
</feature>
<dbReference type="InterPro" id="IPR015517">
    <property type="entry name" value="dCMP_deaminase-rel"/>
</dbReference>
<protein>
    <recommendedName>
        <fullName evidence="2">CMP/dCMP-type deaminase domain-containing protein</fullName>
    </recommendedName>
</protein>
<keyword evidence="1" id="KW-0378">Hydrolase</keyword>
<keyword evidence="4" id="KW-1185">Reference proteome</keyword>
<evidence type="ECO:0000313" key="3">
    <source>
        <dbReference type="EMBL" id="AGL61742.1"/>
    </source>
</evidence>
<dbReference type="OrthoDB" id="9788517at2"/>
<dbReference type="InterPro" id="IPR016193">
    <property type="entry name" value="Cytidine_deaminase-like"/>
</dbReference>
<dbReference type="GO" id="GO:0004132">
    <property type="term" value="F:dCMP deaminase activity"/>
    <property type="evidence" value="ECO:0007669"/>
    <property type="project" value="TreeGrafter"/>
</dbReference>
<dbReference type="STRING" id="1332188.L336_0031"/>
<dbReference type="PANTHER" id="PTHR11086:SF18">
    <property type="entry name" value="DEOXYCYTIDYLATE DEAMINASE"/>
    <property type="match status" value="1"/>
</dbReference>
<dbReference type="Gene3D" id="3.40.140.10">
    <property type="entry name" value="Cytidine Deaminase, domain 2"/>
    <property type="match status" value="1"/>
</dbReference>